<dbReference type="Gene3D" id="1.20.930.80">
    <property type="match status" value="1"/>
</dbReference>
<keyword evidence="1" id="KW-1133">Transmembrane helix</keyword>
<evidence type="ECO:0000256" key="1">
    <source>
        <dbReference type="SAM" id="Phobius"/>
    </source>
</evidence>
<evidence type="ECO:0000313" key="2">
    <source>
        <dbReference type="EnsemblMetazoa" id="CJA20768.1"/>
    </source>
</evidence>
<keyword evidence="3" id="KW-1185">Reference proteome</keyword>
<dbReference type="GO" id="GO:0006270">
    <property type="term" value="P:DNA replication initiation"/>
    <property type="evidence" value="ECO:0007669"/>
    <property type="project" value="TreeGrafter"/>
</dbReference>
<proteinExistence type="predicted"/>
<dbReference type="PANTHER" id="PTHR10537:SF3">
    <property type="entry name" value="DNA PRIMASE LARGE SUBUNIT"/>
    <property type="match status" value="1"/>
</dbReference>
<dbReference type="GO" id="GO:0006269">
    <property type="term" value="P:DNA replication, synthesis of primer"/>
    <property type="evidence" value="ECO:0007669"/>
    <property type="project" value="UniProtKB-KW"/>
</dbReference>
<dbReference type="GO" id="GO:0051539">
    <property type="term" value="F:4 iron, 4 sulfur cluster binding"/>
    <property type="evidence" value="ECO:0007669"/>
    <property type="project" value="UniProtKB-KW"/>
</dbReference>
<dbReference type="PANTHER" id="PTHR10537">
    <property type="entry name" value="DNA PRIMASE LARGE SUBUNIT"/>
    <property type="match status" value="1"/>
</dbReference>
<reference evidence="3" key="1">
    <citation type="submission" date="2010-08" db="EMBL/GenBank/DDBJ databases">
        <authorList>
            <consortium name="Caenorhabditis japonica Sequencing Consortium"/>
            <person name="Wilson R.K."/>
        </authorList>
    </citation>
    <scope>NUCLEOTIDE SEQUENCE [LARGE SCALE GENOMIC DNA]</scope>
    <source>
        <strain evidence="3">DF5081</strain>
    </source>
</reference>
<dbReference type="Proteomes" id="UP000005237">
    <property type="component" value="Unassembled WGS sequence"/>
</dbReference>
<sequence>MLFSGARSSANDTRNVRSQISNNQQSIKGHHSGAESPGYLQLYKVPPGDDISLQEFDEIAMERLKLLKNFENCKDSLQVHTKEFFDKFTSSVRDVKLIVTPGQGPLSPSDIAECWRRDNIGHFILRLAFCRTPENQKWLSQVEGEFLRFRLRHERPEVVNAALTACNFEIHQLSENEKSEIQHELLYGCCIRDIDFREKVFYRVNFLDAIELVRRGMVHLKKGFAYFPFDDLLSILVSKMKVTMQAAMAFFFATVLYRTVRFRAVLFRSKFYIATVLFRASFIPR</sequence>
<dbReference type="InterPro" id="IPR007238">
    <property type="entry name" value="DNA_primase_lsu_euk/arc"/>
</dbReference>
<dbReference type="AlphaFoldDB" id="A0A8R1I572"/>
<dbReference type="Pfam" id="PF26466">
    <property type="entry name" value="DNA_primase_lrg_N"/>
    <property type="match status" value="1"/>
</dbReference>
<evidence type="ECO:0000313" key="3">
    <source>
        <dbReference type="Proteomes" id="UP000005237"/>
    </source>
</evidence>
<dbReference type="GO" id="GO:0046872">
    <property type="term" value="F:metal ion binding"/>
    <property type="evidence" value="ECO:0007669"/>
    <property type="project" value="UniProtKB-KW"/>
</dbReference>
<dbReference type="EnsemblMetazoa" id="CJA20768.1">
    <property type="protein sequence ID" value="CJA20768.1"/>
    <property type="gene ID" value="WBGene00176340"/>
</dbReference>
<reference evidence="2" key="2">
    <citation type="submission" date="2022-06" db="UniProtKB">
        <authorList>
            <consortium name="EnsemblMetazoa"/>
        </authorList>
    </citation>
    <scope>IDENTIFICATION</scope>
    <source>
        <strain evidence="2">DF5081</strain>
    </source>
</reference>
<accession>A0A8R1I572</accession>
<feature type="transmembrane region" description="Helical" evidence="1">
    <location>
        <begin position="242"/>
        <end position="260"/>
    </location>
</feature>
<name>A0A8R1I572_CAEJA</name>
<organism evidence="2 3">
    <name type="scientific">Caenorhabditis japonica</name>
    <dbReference type="NCBI Taxonomy" id="281687"/>
    <lineage>
        <taxon>Eukaryota</taxon>
        <taxon>Metazoa</taxon>
        <taxon>Ecdysozoa</taxon>
        <taxon>Nematoda</taxon>
        <taxon>Chromadorea</taxon>
        <taxon>Rhabditida</taxon>
        <taxon>Rhabditina</taxon>
        <taxon>Rhabditomorpha</taxon>
        <taxon>Rhabditoidea</taxon>
        <taxon>Rhabditidae</taxon>
        <taxon>Peloderinae</taxon>
        <taxon>Caenorhabditis</taxon>
    </lineage>
</organism>
<keyword evidence="1" id="KW-0472">Membrane</keyword>
<keyword evidence="1" id="KW-0812">Transmembrane</keyword>
<dbReference type="GO" id="GO:0005658">
    <property type="term" value="C:alpha DNA polymerase:primase complex"/>
    <property type="evidence" value="ECO:0007669"/>
    <property type="project" value="TreeGrafter"/>
</dbReference>
<protein>
    <submittedName>
        <fullName evidence="2">Uncharacterized protein</fullName>
    </submittedName>
</protein>